<accession>A0ABV9RSQ9</accession>
<proteinExistence type="predicted"/>
<evidence type="ECO:0000256" key="1">
    <source>
        <dbReference type="SAM" id="MobiDB-lite"/>
    </source>
</evidence>
<feature type="region of interest" description="Disordered" evidence="1">
    <location>
        <begin position="1"/>
        <end position="33"/>
    </location>
</feature>
<sequence>MTATSNTPVARTTGQASRSAAGVPPTGRRGRRTSLLRRWAAAALGAHRAGVPF</sequence>
<dbReference type="RefSeq" id="WP_274192553.1">
    <property type="nucleotide sequence ID" value="NZ_BAABHN010000067.1"/>
</dbReference>
<feature type="compositionally biased region" description="Polar residues" evidence="1">
    <location>
        <begin position="1"/>
        <end position="18"/>
    </location>
</feature>
<gene>
    <name evidence="2" type="ORF">ACFPEL_29395</name>
</gene>
<reference evidence="3" key="1">
    <citation type="journal article" date="2019" name="Int. J. Syst. Evol. Microbiol.">
        <title>The Global Catalogue of Microorganisms (GCM) 10K type strain sequencing project: providing services to taxonomists for standard genome sequencing and annotation.</title>
        <authorList>
            <consortium name="The Broad Institute Genomics Platform"/>
            <consortium name="The Broad Institute Genome Sequencing Center for Infectious Disease"/>
            <person name="Wu L."/>
            <person name="Ma J."/>
        </authorList>
    </citation>
    <scope>NUCLEOTIDE SEQUENCE [LARGE SCALE GENOMIC DNA]</scope>
    <source>
        <strain evidence="3">CCUG 50347</strain>
    </source>
</reference>
<dbReference type="EMBL" id="JBHSIM010000067">
    <property type="protein sequence ID" value="MFC4836549.1"/>
    <property type="molecule type" value="Genomic_DNA"/>
</dbReference>
<comment type="caution">
    <text evidence="2">The sequence shown here is derived from an EMBL/GenBank/DDBJ whole genome shotgun (WGS) entry which is preliminary data.</text>
</comment>
<organism evidence="2 3">
    <name type="scientific">Actinomycetospora chibensis</name>
    <dbReference type="NCBI Taxonomy" id="663606"/>
    <lineage>
        <taxon>Bacteria</taxon>
        <taxon>Bacillati</taxon>
        <taxon>Actinomycetota</taxon>
        <taxon>Actinomycetes</taxon>
        <taxon>Pseudonocardiales</taxon>
        <taxon>Pseudonocardiaceae</taxon>
        <taxon>Actinomycetospora</taxon>
    </lineage>
</organism>
<protein>
    <submittedName>
        <fullName evidence="2">Uncharacterized protein</fullName>
    </submittedName>
</protein>
<dbReference type="Proteomes" id="UP001595909">
    <property type="component" value="Unassembled WGS sequence"/>
</dbReference>
<evidence type="ECO:0000313" key="2">
    <source>
        <dbReference type="EMBL" id="MFC4836549.1"/>
    </source>
</evidence>
<keyword evidence="3" id="KW-1185">Reference proteome</keyword>
<evidence type="ECO:0000313" key="3">
    <source>
        <dbReference type="Proteomes" id="UP001595909"/>
    </source>
</evidence>
<name>A0ABV9RSQ9_9PSEU</name>